<protein>
    <submittedName>
        <fullName evidence="2">Uncharacterized protein</fullName>
    </submittedName>
</protein>
<proteinExistence type="predicted"/>
<feature type="non-terminal residue" evidence="2">
    <location>
        <position position="1"/>
    </location>
</feature>
<dbReference type="EMBL" id="CAJOBB010005398">
    <property type="protein sequence ID" value="CAF4127126.1"/>
    <property type="molecule type" value="Genomic_DNA"/>
</dbReference>
<sequence>FEEDLSMKLPHLKYIYFQNFDASFDEFEEFIKVISSQLQIFSISILRKKTYLDGDRWERLIKGYMPQLKIFCFHFDQYFDDNNEQINLSDSTNEFINQFSSPFWIERKLFREIQIYSRVSTFSIHSYRKKWIDRHEHINNDTYSKQNLIEDNYISNREKTDHRIIQLTIGNSRFTKLDRPYIERLKSVVKAIQFTHLDIDNDGMSIKMLLDILSSLPNIESLKLSCIPIFPLESLSIEDVKNRLPVLAINKITQVKLGQATEEQEIEFFINLCPHIEYLGVDSTMMKMFLVFLTIALLPVATYARCTYGCSCTNDSPCEYYCENYQCQLPTPLYQKCSPYYTHPRQCGTSRFCDFDSSYTCQPKKTNGERCTYDYACISGNCDSGSRTCQTNYSPINTMLPILLPTVVVFMLLFIVTLSIIARRRRMRALAYYRSPYIVLPSGTPYSYQNSYMVGETLPPPYPGVISTPYPKTYQS</sequence>
<evidence type="ECO:0000256" key="1">
    <source>
        <dbReference type="SAM" id="Phobius"/>
    </source>
</evidence>
<gene>
    <name evidence="2" type="ORF">KXQ929_LOCUS35970</name>
</gene>
<name>A0A819WNP7_9BILA</name>
<evidence type="ECO:0000313" key="3">
    <source>
        <dbReference type="Proteomes" id="UP000663868"/>
    </source>
</evidence>
<dbReference type="Proteomes" id="UP000663868">
    <property type="component" value="Unassembled WGS sequence"/>
</dbReference>
<accession>A0A819WNP7</accession>
<keyword evidence="1" id="KW-1133">Transmembrane helix</keyword>
<reference evidence="2" key="1">
    <citation type="submission" date="2021-02" db="EMBL/GenBank/DDBJ databases">
        <authorList>
            <person name="Nowell W R."/>
        </authorList>
    </citation>
    <scope>NUCLEOTIDE SEQUENCE</scope>
</reference>
<feature type="transmembrane region" description="Helical" evidence="1">
    <location>
        <begin position="399"/>
        <end position="422"/>
    </location>
</feature>
<keyword evidence="1" id="KW-0472">Membrane</keyword>
<organism evidence="2 3">
    <name type="scientific">Adineta steineri</name>
    <dbReference type="NCBI Taxonomy" id="433720"/>
    <lineage>
        <taxon>Eukaryota</taxon>
        <taxon>Metazoa</taxon>
        <taxon>Spiralia</taxon>
        <taxon>Gnathifera</taxon>
        <taxon>Rotifera</taxon>
        <taxon>Eurotatoria</taxon>
        <taxon>Bdelloidea</taxon>
        <taxon>Adinetida</taxon>
        <taxon>Adinetidae</taxon>
        <taxon>Adineta</taxon>
    </lineage>
</organism>
<keyword evidence="1" id="KW-0812">Transmembrane</keyword>
<comment type="caution">
    <text evidence="2">The sequence shown here is derived from an EMBL/GenBank/DDBJ whole genome shotgun (WGS) entry which is preliminary data.</text>
</comment>
<dbReference type="AlphaFoldDB" id="A0A819WNP7"/>
<evidence type="ECO:0000313" key="2">
    <source>
        <dbReference type="EMBL" id="CAF4127126.1"/>
    </source>
</evidence>